<reference evidence="2" key="1">
    <citation type="journal article" date="2022" name="Microbiol. Resour. Announc.">
        <title>Draft Genome Sequence of a Methanogenic Archaeon from West Spitsbergen Permafrost.</title>
        <authorList>
            <person name="Trubitsyn V."/>
            <person name="Rivkina E."/>
            <person name="Shcherbakova V."/>
        </authorList>
    </citation>
    <scope>NUCLEOTIDE SEQUENCE [LARGE SCALE GENOMIC DNA]</scope>
    <source>
        <strain evidence="2">VT</strain>
    </source>
</reference>
<protein>
    <submittedName>
        <fullName evidence="1">Uncharacterized protein</fullName>
    </submittedName>
</protein>
<gene>
    <name evidence="1" type="ORF">K8N75_07760</name>
</gene>
<comment type="caution">
    <text evidence="1">The sequence shown here is derived from an EMBL/GenBank/DDBJ whole genome shotgun (WGS) entry which is preliminary data.</text>
</comment>
<evidence type="ECO:0000313" key="1">
    <source>
        <dbReference type="EMBL" id="MBZ2165932.1"/>
    </source>
</evidence>
<evidence type="ECO:0000313" key="2">
    <source>
        <dbReference type="Proteomes" id="UP000825933"/>
    </source>
</evidence>
<organism evidence="1 2">
    <name type="scientific">Methanobacterium spitsbergense</name>
    <dbReference type="NCBI Taxonomy" id="2874285"/>
    <lineage>
        <taxon>Archaea</taxon>
        <taxon>Methanobacteriati</taxon>
        <taxon>Methanobacteriota</taxon>
        <taxon>Methanomada group</taxon>
        <taxon>Methanobacteria</taxon>
        <taxon>Methanobacteriales</taxon>
        <taxon>Methanobacteriaceae</taxon>
        <taxon>Methanobacterium</taxon>
    </lineage>
</organism>
<dbReference type="AlphaFoldDB" id="A0A8T5UPL1"/>
<dbReference type="Proteomes" id="UP000825933">
    <property type="component" value="Unassembled WGS sequence"/>
</dbReference>
<name>A0A8T5UPL1_9EURY</name>
<dbReference type="EMBL" id="JAIOUQ010000008">
    <property type="protein sequence ID" value="MBZ2165932.1"/>
    <property type="molecule type" value="Genomic_DNA"/>
</dbReference>
<keyword evidence="2" id="KW-1185">Reference proteome</keyword>
<proteinExistence type="predicted"/>
<sequence>MRKQISFEEEGEAEIKIIGMNSLFIEILVKLNCYYDPNTSSFTSPVIKFEFIHPINEKIHEELKRKCRDGKQFKIIISKPEEYPKILEGCILDPKNILKGSASSITQTRI</sequence>
<dbReference type="RefSeq" id="WP_223791527.1">
    <property type="nucleotide sequence ID" value="NZ_JAIOUQ010000008.1"/>
</dbReference>
<accession>A0A8T5UPL1</accession>